<name>A0A401LGT2_9FIRM</name>
<dbReference type="InterPro" id="IPR036526">
    <property type="entry name" value="C-N_Hydrolase_sf"/>
</dbReference>
<feature type="binding site" evidence="7">
    <location>
        <position position="472"/>
    </location>
    <ligand>
        <name>deamido-NAD(+)</name>
        <dbReference type="ChEBI" id="CHEBI:58437"/>
        <note>ligand shared between two neighboring subunits</note>
    </ligand>
</feature>
<feature type="binding site" evidence="7">
    <location>
        <begin position="357"/>
        <end position="364"/>
    </location>
    <ligand>
        <name>ATP</name>
        <dbReference type="ChEBI" id="CHEBI:30616"/>
    </ligand>
</feature>
<feature type="active site" description="For glutaminase activity" evidence="7">
    <location>
        <position position="114"/>
    </location>
</feature>
<comment type="function">
    <text evidence="7">Catalyzes the ATP-dependent amidation of deamido-NAD to form NAD. Uses L-glutamine as a nitrogen source.</text>
</comment>
<dbReference type="SUPFAM" id="SSF56317">
    <property type="entry name" value="Carbon-nitrogen hydrolase"/>
    <property type="match status" value="1"/>
</dbReference>
<evidence type="ECO:0000259" key="10">
    <source>
        <dbReference type="PROSITE" id="PS50263"/>
    </source>
</evidence>
<evidence type="ECO:0000313" key="12">
    <source>
        <dbReference type="Proteomes" id="UP000287361"/>
    </source>
</evidence>
<accession>A0A401LGT2</accession>
<feature type="binding site" evidence="7">
    <location>
        <position position="443"/>
    </location>
    <ligand>
        <name>deamido-NAD(+)</name>
        <dbReference type="ChEBI" id="CHEBI:58437"/>
        <note>ligand shared between two neighboring subunits</note>
    </ligand>
</feature>
<dbReference type="AlphaFoldDB" id="A0A401LGT2"/>
<comment type="similarity">
    <text evidence="9">Belongs to the NAD synthetase family.</text>
</comment>
<dbReference type="InterPro" id="IPR003694">
    <property type="entry name" value="NAD_synthase"/>
</dbReference>
<evidence type="ECO:0000256" key="9">
    <source>
        <dbReference type="RuleBase" id="RU003811"/>
    </source>
</evidence>
<feature type="active site" description="Proton acceptor; for glutaminase activity" evidence="7">
    <location>
        <position position="45"/>
    </location>
</feature>
<evidence type="ECO:0000313" key="11">
    <source>
        <dbReference type="EMBL" id="GCB30725.1"/>
    </source>
</evidence>
<organism evidence="11 12">
    <name type="scientific">Anaerotignum faecicola</name>
    <dbReference type="NCBI Taxonomy" id="2358141"/>
    <lineage>
        <taxon>Bacteria</taxon>
        <taxon>Bacillati</taxon>
        <taxon>Bacillota</taxon>
        <taxon>Clostridia</taxon>
        <taxon>Lachnospirales</taxon>
        <taxon>Anaerotignaceae</taxon>
        <taxon>Anaerotignum</taxon>
    </lineage>
</organism>
<dbReference type="PANTHER" id="PTHR23090:SF9">
    <property type="entry name" value="GLUTAMINE-DEPENDENT NAD(+) SYNTHETASE"/>
    <property type="match status" value="1"/>
</dbReference>
<dbReference type="Pfam" id="PF00795">
    <property type="entry name" value="CN_hydrolase"/>
    <property type="match status" value="1"/>
</dbReference>
<dbReference type="InterPro" id="IPR014729">
    <property type="entry name" value="Rossmann-like_a/b/a_fold"/>
</dbReference>
<keyword evidence="12" id="KW-1185">Reference proteome</keyword>
<feature type="binding site" evidence="7">
    <location>
        <position position="606"/>
    </location>
    <ligand>
        <name>deamido-NAD(+)</name>
        <dbReference type="ChEBI" id="CHEBI:58437"/>
        <note>ligand shared between two neighboring subunits</note>
    </ligand>
</feature>
<evidence type="ECO:0000256" key="3">
    <source>
        <dbReference type="ARBA" id="ARBA00022598"/>
    </source>
</evidence>
<dbReference type="GO" id="GO:0003952">
    <property type="term" value="F:NAD+ synthase (glutamine-hydrolyzing) activity"/>
    <property type="evidence" value="ECO:0007669"/>
    <property type="project" value="UniProtKB-UniRule"/>
</dbReference>
<dbReference type="CDD" id="cd00553">
    <property type="entry name" value="NAD_synthase"/>
    <property type="match status" value="1"/>
</dbReference>
<evidence type="ECO:0000256" key="7">
    <source>
        <dbReference type="HAMAP-Rule" id="MF_02090"/>
    </source>
</evidence>
<keyword evidence="3 7" id="KW-0436">Ligase</keyword>
<dbReference type="Gene3D" id="3.60.110.10">
    <property type="entry name" value="Carbon-nitrogen hydrolase"/>
    <property type="match status" value="1"/>
</dbReference>
<dbReference type="Gene3D" id="3.40.50.620">
    <property type="entry name" value="HUPs"/>
    <property type="match status" value="1"/>
</dbReference>
<dbReference type="Gene3D" id="1.10.10.1140">
    <property type="entry name" value="Glutamine-dependent NAD+ synthetase, C-terminal domain"/>
    <property type="match status" value="1"/>
</dbReference>
<dbReference type="EMBL" id="BHVZ01000014">
    <property type="protein sequence ID" value="GCB30725.1"/>
    <property type="molecule type" value="Genomic_DNA"/>
</dbReference>
<dbReference type="PROSITE" id="PS50263">
    <property type="entry name" value="CN_HYDROLASE"/>
    <property type="match status" value="1"/>
</dbReference>
<keyword evidence="4 7" id="KW-0547">Nucleotide-binding</keyword>
<dbReference type="GO" id="GO:0004359">
    <property type="term" value="F:glutaminase activity"/>
    <property type="evidence" value="ECO:0007669"/>
    <property type="project" value="InterPro"/>
</dbReference>
<dbReference type="InterPro" id="IPR022310">
    <property type="entry name" value="NAD/GMP_synthase"/>
</dbReference>
<comment type="pathway">
    <text evidence="1 7 8">Cofactor biosynthesis; NAD(+) biosynthesis; NAD(+) from deamido-NAD(+) (L-Gln route): step 1/1.</text>
</comment>
<dbReference type="OrthoDB" id="9803818at2"/>
<dbReference type="EC" id="6.3.5.1" evidence="7 8"/>
<feature type="binding site" evidence="7">
    <location>
        <position position="120"/>
    </location>
    <ligand>
        <name>L-glutamine</name>
        <dbReference type="ChEBI" id="CHEBI:58359"/>
    </ligand>
</feature>
<evidence type="ECO:0000256" key="8">
    <source>
        <dbReference type="PIRNR" id="PIRNR006630"/>
    </source>
</evidence>
<gene>
    <name evidence="7" type="primary">nadE</name>
    <name evidence="11" type="ORF">KGMB03357_23860</name>
</gene>
<dbReference type="InterPro" id="IPR003010">
    <property type="entry name" value="C-N_Hydrolase"/>
</dbReference>
<dbReference type="PIRSF" id="PIRSF006630">
    <property type="entry name" value="NADS_GAT"/>
    <property type="match status" value="1"/>
</dbReference>
<evidence type="ECO:0000256" key="4">
    <source>
        <dbReference type="ARBA" id="ARBA00022741"/>
    </source>
</evidence>
<dbReference type="NCBIfam" id="NF002730">
    <property type="entry name" value="PRK02628.1"/>
    <property type="match status" value="1"/>
</dbReference>
<comment type="caution">
    <text evidence="11">The sequence shown here is derived from an EMBL/GenBank/DDBJ whole genome shotgun (WGS) entry which is preliminary data.</text>
</comment>
<proteinExistence type="inferred from homology"/>
<dbReference type="Pfam" id="PF02540">
    <property type="entry name" value="NAD_synthase"/>
    <property type="match status" value="1"/>
</dbReference>
<keyword evidence="5 7" id="KW-0067">ATP-binding</keyword>
<evidence type="ECO:0000256" key="1">
    <source>
        <dbReference type="ARBA" id="ARBA00005188"/>
    </source>
</evidence>
<feature type="binding site" evidence="7">
    <location>
        <begin position="477"/>
        <end position="480"/>
    </location>
    <ligand>
        <name>deamido-NAD(+)</name>
        <dbReference type="ChEBI" id="CHEBI:58437"/>
        <note>ligand shared between two neighboring subunits</note>
    </ligand>
</feature>
<dbReference type="PANTHER" id="PTHR23090">
    <property type="entry name" value="NH 3 /GLUTAMINE-DEPENDENT NAD + SYNTHETASE"/>
    <property type="match status" value="1"/>
</dbReference>
<feature type="binding site" evidence="7">
    <location>
        <position position="203"/>
    </location>
    <ligand>
        <name>L-glutamine</name>
        <dbReference type="ChEBI" id="CHEBI:58359"/>
    </ligand>
</feature>
<feature type="binding site" evidence="7">
    <location>
        <position position="467"/>
    </location>
    <ligand>
        <name>ATP</name>
        <dbReference type="ChEBI" id="CHEBI:30616"/>
    </ligand>
</feature>
<dbReference type="InterPro" id="IPR041856">
    <property type="entry name" value="NAD+_synth_C"/>
</dbReference>
<evidence type="ECO:0000256" key="2">
    <source>
        <dbReference type="ARBA" id="ARBA00007145"/>
    </source>
</evidence>
<dbReference type="SUPFAM" id="SSF52402">
    <property type="entry name" value="Adenine nucleotide alpha hydrolases-like"/>
    <property type="match status" value="1"/>
</dbReference>
<dbReference type="Proteomes" id="UP000287361">
    <property type="component" value="Unassembled WGS sequence"/>
</dbReference>
<dbReference type="InterPro" id="IPR014445">
    <property type="entry name" value="Gln-dep_NAD_synthase"/>
</dbReference>
<sequence length="645" mass="71942">MYGYVKVGSAVPKLRVADCVYNKEEILKLVEAAAAKQVRVLSFPELSVTGYTCADLFFQTPLLHAAEQAIQEIAEATEALNIFLLIGAPIAVDNQMFNCAVALYKGKLLGIVPKTHIPNYSEFYEERWFASADDLLTEEITYAGQNVPIGADLIFAAADFPALKIGVEICEDLWVPIPPSSYLSLYGATLLLNLSASNELASKPGYRRQLVSQQSARCLSAYVYTSAGTGESTQDAVFSGHSMIYENGTLFAETESFSRESQFVYADIDVEMLMSERRKHTTFMTHLQKAEAQKFYRQIFFDMAEDTTLDNWSRPLSNVPFTPTTKLDARCKNIFAIQTTGLARRMEHTHADSLVIGISGGLDSTLALLVCAKACDYLGIDRTHVIGVTMPGFGTTDRTYQNALTLMRCLGITMKEIPIRDAVIQHFKDIDHDISLHNVTYENAQARERTQILMDLANKYNGLVVGTGDLSELALGWATYNGDHMSMYGVNGGIPKTLVRVLVKWVATNGEVDAEASAALLDVLDTPVSPELLPPDENGKINQKTEDLVGPYELHDFFLYQIIRFGYHPAKILFLAEKAFAGEYDRATLLKWLKNFYRRFFIQQFKRSCLPDGPKVGALCLSPRSDWRMPTDAVSRIWMDEVEKL</sequence>
<reference evidence="11 12" key="1">
    <citation type="submission" date="2018-10" db="EMBL/GenBank/DDBJ databases">
        <title>Draft Genome Sequence of Anaerotignum sp. KCTC 15736.</title>
        <authorList>
            <person name="Choi S.H."/>
            <person name="Kim J.S."/>
            <person name="Kang S.W."/>
            <person name="Lee J.S."/>
            <person name="Park S.H."/>
        </authorList>
    </citation>
    <scope>NUCLEOTIDE SEQUENCE [LARGE SCALE GENOMIC DNA]</scope>
    <source>
        <strain evidence="11 12">KCTC 15736</strain>
    </source>
</reference>
<feature type="domain" description="CN hydrolase" evidence="10">
    <location>
        <begin position="5"/>
        <end position="270"/>
    </location>
</feature>
<dbReference type="GO" id="GO:0005737">
    <property type="term" value="C:cytoplasm"/>
    <property type="evidence" value="ECO:0007669"/>
    <property type="project" value="InterPro"/>
</dbReference>
<dbReference type="GO" id="GO:0008795">
    <property type="term" value="F:NAD+ synthase activity"/>
    <property type="evidence" value="ECO:0007669"/>
    <property type="project" value="UniProtKB-UniRule"/>
</dbReference>
<protein>
    <recommendedName>
        <fullName evidence="7 8">Glutamine-dependent NAD(+) synthetase</fullName>
        <ecNumber evidence="7 8">6.3.5.1</ecNumber>
    </recommendedName>
    <alternativeName>
        <fullName evidence="7 8">NAD(+) synthase [glutamine-hydrolyzing]</fullName>
    </alternativeName>
</protein>
<dbReference type="NCBIfam" id="TIGR00552">
    <property type="entry name" value="nadE"/>
    <property type="match status" value="1"/>
</dbReference>
<dbReference type="CDD" id="cd07570">
    <property type="entry name" value="GAT_Gln-NAD-synth"/>
    <property type="match status" value="1"/>
</dbReference>
<feature type="active site" description="Nucleophile; for glutaminase activity" evidence="7">
    <location>
        <position position="170"/>
    </location>
</feature>
<feature type="binding site" evidence="7">
    <location>
        <position position="197"/>
    </location>
    <ligand>
        <name>L-glutamine</name>
        <dbReference type="ChEBI" id="CHEBI:58359"/>
    </ligand>
</feature>
<comment type="similarity">
    <text evidence="2 7 8">In the C-terminal section; belongs to the NAD synthetase family.</text>
</comment>
<dbReference type="HAMAP" id="MF_02090">
    <property type="entry name" value="NadE_glutamine_dep"/>
    <property type="match status" value="1"/>
</dbReference>
<keyword evidence="6 7" id="KW-0520">NAD</keyword>
<comment type="catalytic activity">
    <reaction evidence="7 8">
        <text>deamido-NAD(+) + L-glutamine + ATP + H2O = L-glutamate + AMP + diphosphate + NAD(+) + H(+)</text>
        <dbReference type="Rhea" id="RHEA:24384"/>
        <dbReference type="ChEBI" id="CHEBI:15377"/>
        <dbReference type="ChEBI" id="CHEBI:15378"/>
        <dbReference type="ChEBI" id="CHEBI:29985"/>
        <dbReference type="ChEBI" id="CHEBI:30616"/>
        <dbReference type="ChEBI" id="CHEBI:33019"/>
        <dbReference type="ChEBI" id="CHEBI:57540"/>
        <dbReference type="ChEBI" id="CHEBI:58359"/>
        <dbReference type="ChEBI" id="CHEBI:58437"/>
        <dbReference type="ChEBI" id="CHEBI:456215"/>
        <dbReference type="EC" id="6.3.5.1"/>
    </reaction>
</comment>
<evidence type="ECO:0000256" key="5">
    <source>
        <dbReference type="ARBA" id="ARBA00022840"/>
    </source>
</evidence>
<evidence type="ECO:0000256" key="6">
    <source>
        <dbReference type="ARBA" id="ARBA00023027"/>
    </source>
</evidence>
<dbReference type="GO" id="GO:0009435">
    <property type="term" value="P:NAD+ biosynthetic process"/>
    <property type="evidence" value="ECO:0007669"/>
    <property type="project" value="UniProtKB-UniRule"/>
</dbReference>
<dbReference type="UniPathway" id="UPA00253">
    <property type="reaction ID" value="UER00334"/>
</dbReference>
<dbReference type="GO" id="GO:0005524">
    <property type="term" value="F:ATP binding"/>
    <property type="evidence" value="ECO:0007669"/>
    <property type="project" value="UniProtKB-UniRule"/>
</dbReference>